<keyword evidence="4" id="KW-1185">Reference proteome</keyword>
<keyword evidence="2" id="KW-0812">Transmembrane</keyword>
<keyword evidence="2" id="KW-1133">Transmembrane helix</keyword>
<name>A0A9N9L5A5_9HELO</name>
<evidence type="ECO:0000256" key="1">
    <source>
        <dbReference type="SAM" id="MobiDB-lite"/>
    </source>
</evidence>
<dbReference type="Proteomes" id="UP000696280">
    <property type="component" value="Unassembled WGS sequence"/>
</dbReference>
<protein>
    <submittedName>
        <fullName evidence="3">Uncharacterized protein</fullName>
    </submittedName>
</protein>
<feature type="compositionally biased region" description="Polar residues" evidence="1">
    <location>
        <begin position="280"/>
        <end position="295"/>
    </location>
</feature>
<dbReference type="OrthoDB" id="10351106at2759"/>
<feature type="transmembrane region" description="Helical" evidence="2">
    <location>
        <begin position="119"/>
        <end position="140"/>
    </location>
</feature>
<organism evidence="3 4">
    <name type="scientific">Hymenoscyphus fraxineus</name>
    <dbReference type="NCBI Taxonomy" id="746836"/>
    <lineage>
        <taxon>Eukaryota</taxon>
        <taxon>Fungi</taxon>
        <taxon>Dikarya</taxon>
        <taxon>Ascomycota</taxon>
        <taxon>Pezizomycotina</taxon>
        <taxon>Leotiomycetes</taxon>
        <taxon>Helotiales</taxon>
        <taxon>Helotiaceae</taxon>
        <taxon>Hymenoscyphus</taxon>
    </lineage>
</organism>
<evidence type="ECO:0000256" key="2">
    <source>
        <dbReference type="SAM" id="Phobius"/>
    </source>
</evidence>
<evidence type="ECO:0000313" key="4">
    <source>
        <dbReference type="Proteomes" id="UP000696280"/>
    </source>
</evidence>
<gene>
    <name evidence="3" type="ORF">HYFRA_00013120</name>
</gene>
<proteinExistence type="predicted"/>
<comment type="caution">
    <text evidence="3">The sequence shown here is derived from an EMBL/GenBank/DDBJ whole genome shotgun (WGS) entry which is preliminary data.</text>
</comment>
<dbReference type="EMBL" id="CAJVRL010000091">
    <property type="protein sequence ID" value="CAG8959349.1"/>
    <property type="molecule type" value="Genomic_DNA"/>
</dbReference>
<evidence type="ECO:0000313" key="3">
    <source>
        <dbReference type="EMBL" id="CAG8959349.1"/>
    </source>
</evidence>
<accession>A0A9N9L5A5</accession>
<reference evidence="3" key="1">
    <citation type="submission" date="2021-07" db="EMBL/GenBank/DDBJ databases">
        <authorList>
            <person name="Durling M."/>
        </authorList>
    </citation>
    <scope>NUCLEOTIDE SEQUENCE</scope>
</reference>
<sequence length="343" mass="38774">MASKDQPKSTKKPADFNHLLATFPTREADNSAVKEWIKTLLEFRGISTAPYLRPDGIRWIGLDLHELSREKLMEDDPAVIQTHTRVIVDSIILFRGAKIKELDSKESDHQVHRSEVFNFFFKHLWMMLFLELAIAVILIYTSSKSMTDNHSASACHYIETLHIHNNYFNQTSGAASIDLSNMKTAADQILVTTTLNSEIVNLTEEVKQEPELDKMVDESTATVSSKMKSVSSRLVRFVQEKRQVNARAAPIKSKMLESAQKSRARYNKWSRESPRAMPSPSAQVPESNDPPSLQTDRIARSPKVFRKSGNSLLVHFEFSSFTVDVFADNELDGSRTDDAGIND</sequence>
<feature type="region of interest" description="Disordered" evidence="1">
    <location>
        <begin position="249"/>
        <end position="300"/>
    </location>
</feature>
<keyword evidence="2" id="KW-0472">Membrane</keyword>
<dbReference type="AlphaFoldDB" id="A0A9N9L5A5"/>